<keyword evidence="6 11" id="KW-0472">Membrane</keyword>
<dbReference type="PANTHER" id="PTHR43427:SF6">
    <property type="entry name" value="CHLORIDE CHANNEL PROTEIN CLC-E"/>
    <property type="match status" value="1"/>
</dbReference>
<dbReference type="Gene3D" id="1.10.3080.10">
    <property type="entry name" value="Clc chloride channel"/>
    <property type="match status" value="1"/>
</dbReference>
<name>A0A369TAQ4_9PROT</name>
<feature type="transmembrane region" description="Helical" evidence="11">
    <location>
        <begin position="73"/>
        <end position="92"/>
    </location>
</feature>
<dbReference type="CDD" id="cd00400">
    <property type="entry name" value="Voltage_gated_ClC"/>
    <property type="match status" value="1"/>
</dbReference>
<proteinExistence type="predicted"/>
<evidence type="ECO:0000256" key="3">
    <source>
        <dbReference type="ARBA" id="ARBA00022692"/>
    </source>
</evidence>
<evidence type="ECO:0000256" key="6">
    <source>
        <dbReference type="ARBA" id="ARBA00023136"/>
    </source>
</evidence>
<feature type="transmembrane region" description="Helical" evidence="11">
    <location>
        <begin position="170"/>
        <end position="195"/>
    </location>
</feature>
<comment type="subcellular location">
    <subcellularLocation>
        <location evidence="1">Membrane</location>
        <topology evidence="1">Multi-pass membrane protein</topology>
    </subcellularLocation>
</comment>
<feature type="transmembrane region" description="Helical" evidence="11">
    <location>
        <begin position="245"/>
        <end position="263"/>
    </location>
</feature>
<gene>
    <name evidence="13" type="ORF">DRB17_07030</name>
</gene>
<keyword evidence="7" id="KW-0869">Chloride channel</keyword>
<dbReference type="Pfam" id="PF00654">
    <property type="entry name" value="Voltage_CLC"/>
    <property type="match status" value="1"/>
</dbReference>
<dbReference type="PANTHER" id="PTHR43427">
    <property type="entry name" value="CHLORIDE CHANNEL PROTEIN CLC-E"/>
    <property type="match status" value="1"/>
</dbReference>
<feature type="transmembrane region" description="Helical" evidence="11">
    <location>
        <begin position="351"/>
        <end position="370"/>
    </location>
</feature>
<dbReference type="InterPro" id="IPR001807">
    <property type="entry name" value="ClC"/>
</dbReference>
<dbReference type="InterPro" id="IPR014743">
    <property type="entry name" value="Cl-channel_core"/>
</dbReference>
<dbReference type="InterPro" id="IPR000644">
    <property type="entry name" value="CBS_dom"/>
</dbReference>
<dbReference type="GO" id="GO:0034707">
    <property type="term" value="C:chloride channel complex"/>
    <property type="evidence" value="ECO:0007669"/>
    <property type="project" value="UniProtKB-KW"/>
</dbReference>
<evidence type="ECO:0000256" key="2">
    <source>
        <dbReference type="ARBA" id="ARBA00022448"/>
    </source>
</evidence>
<evidence type="ECO:0000256" key="1">
    <source>
        <dbReference type="ARBA" id="ARBA00004141"/>
    </source>
</evidence>
<accession>A0A369TAQ4</accession>
<keyword evidence="14" id="KW-1185">Reference proteome</keyword>
<feature type="domain" description="CBS" evidence="12">
    <location>
        <begin position="464"/>
        <end position="521"/>
    </location>
</feature>
<dbReference type="Proteomes" id="UP000253941">
    <property type="component" value="Unassembled WGS sequence"/>
</dbReference>
<dbReference type="SUPFAM" id="SSF81340">
    <property type="entry name" value="Clc chloride channel"/>
    <property type="match status" value="1"/>
</dbReference>
<evidence type="ECO:0000256" key="5">
    <source>
        <dbReference type="ARBA" id="ARBA00023065"/>
    </source>
</evidence>
<evidence type="ECO:0000313" key="14">
    <source>
        <dbReference type="Proteomes" id="UP000253941"/>
    </source>
</evidence>
<evidence type="ECO:0000256" key="11">
    <source>
        <dbReference type="SAM" id="Phobius"/>
    </source>
</evidence>
<dbReference type="Pfam" id="PF00571">
    <property type="entry name" value="CBS"/>
    <property type="match status" value="2"/>
</dbReference>
<keyword evidence="9" id="KW-0407">Ion channel</keyword>
<keyword evidence="4 11" id="KW-1133">Transmembrane helix</keyword>
<evidence type="ECO:0000256" key="7">
    <source>
        <dbReference type="ARBA" id="ARBA00023173"/>
    </source>
</evidence>
<dbReference type="PRINTS" id="PR00762">
    <property type="entry name" value="CLCHANNEL"/>
</dbReference>
<dbReference type="AlphaFoldDB" id="A0A369TAQ4"/>
<evidence type="ECO:0000259" key="12">
    <source>
        <dbReference type="PROSITE" id="PS51371"/>
    </source>
</evidence>
<organism evidence="13 14">
    <name type="scientific">Ferruginivarius sediminum</name>
    <dbReference type="NCBI Taxonomy" id="2661937"/>
    <lineage>
        <taxon>Bacteria</taxon>
        <taxon>Pseudomonadati</taxon>
        <taxon>Pseudomonadota</taxon>
        <taxon>Alphaproteobacteria</taxon>
        <taxon>Rhodospirillales</taxon>
        <taxon>Rhodospirillaceae</taxon>
        <taxon>Ferruginivarius</taxon>
    </lineage>
</organism>
<dbReference type="Gene3D" id="3.10.580.10">
    <property type="entry name" value="CBS-domain"/>
    <property type="match status" value="1"/>
</dbReference>
<feature type="transmembrane region" description="Helical" evidence="11">
    <location>
        <begin position="318"/>
        <end position="339"/>
    </location>
</feature>
<dbReference type="PROSITE" id="PS51371">
    <property type="entry name" value="CBS"/>
    <property type="match status" value="2"/>
</dbReference>
<dbReference type="SUPFAM" id="SSF54631">
    <property type="entry name" value="CBS-domain pair"/>
    <property type="match status" value="1"/>
</dbReference>
<comment type="caution">
    <text evidence="13">The sequence shown here is derived from an EMBL/GenBank/DDBJ whole genome shotgun (WGS) entry which is preliminary data.</text>
</comment>
<evidence type="ECO:0000313" key="13">
    <source>
        <dbReference type="EMBL" id="RDD62399.1"/>
    </source>
</evidence>
<protein>
    <submittedName>
        <fullName evidence="13">CBS domain-containing protein</fullName>
    </submittedName>
</protein>
<reference evidence="13 14" key="1">
    <citation type="submission" date="2018-07" db="EMBL/GenBank/DDBJ databases">
        <title>Venubactetium sediminum gen. nov., sp. nov., isolated from a marine solar saltern.</title>
        <authorList>
            <person name="Wang S."/>
        </authorList>
    </citation>
    <scope>NUCLEOTIDE SEQUENCE [LARGE SCALE GENOMIC DNA]</scope>
    <source>
        <strain evidence="13 14">WD2A32</strain>
    </source>
</reference>
<feature type="transmembrane region" description="Helical" evidence="11">
    <location>
        <begin position="376"/>
        <end position="402"/>
    </location>
</feature>
<dbReference type="RefSeq" id="WP_114581497.1">
    <property type="nucleotide sequence ID" value="NZ_QPMH01000005.1"/>
</dbReference>
<keyword evidence="2" id="KW-0813">Transport</keyword>
<feature type="transmembrane region" description="Helical" evidence="11">
    <location>
        <begin position="284"/>
        <end position="306"/>
    </location>
</feature>
<keyword evidence="10" id="KW-0129">CBS domain</keyword>
<evidence type="ECO:0000256" key="10">
    <source>
        <dbReference type="PROSITE-ProRule" id="PRU00703"/>
    </source>
</evidence>
<sequence length="596" mass="63639">MALPVVQKLRWRALAYLRRLSHSGQLAPPLVALVIGLLAGVASIVFRLTLAGVQTVALGFPSERVVTMVAEQPWWRLLLAPALGGLLVGIIVDRFMPQRRPQAVAEVIEANALSGGRMSLRDGLMAAFISATSLGVGASMGREGPVVHLGAAVGSFLAQRLHLGRALRRTLLGCGVAAAIAASFNAPIAGVFFALEVVVGHYALSAFAPIVISSVTGTVISRMYYGDYPAFVLPEVYEIASFWEFPAFAILGLISAVVAVVFMRSVMFAMDTFERSRLPIWSRPAIAGLAVGAVAVSGFPHILGVGYEATDAALSELYPLWLLIALAVLKTAATATCMGAGFGGGVFSPSLFLGAMTGGAYGIVATQLFPELSSGYGAYTIVGMGAVAGSVLGAPISTILMIFELTGSYALTIAVMVATVLASTISQQVHGPSLFYWQLQRRGVNIRSGQEVGLLRNIRVRRLLDREFETVKPDAPIAEVRDKLVHAPWGELFVVEDSGRLAGTISFHDLHEAAFDRSRDGSLTAADTMRRRPPVLQLDDDLERAVDIFGTSGEVHLPVVADREGMRLLGVAHEHELMATYHRALTQARREERGEI</sequence>
<feature type="transmembrane region" description="Helical" evidence="11">
    <location>
        <begin position="409"/>
        <end position="426"/>
    </location>
</feature>
<feature type="transmembrane region" description="Helical" evidence="11">
    <location>
        <begin position="202"/>
        <end position="225"/>
    </location>
</feature>
<dbReference type="InterPro" id="IPR050368">
    <property type="entry name" value="ClC-type_chloride_channel"/>
</dbReference>
<dbReference type="InterPro" id="IPR046342">
    <property type="entry name" value="CBS_dom_sf"/>
</dbReference>
<dbReference type="EMBL" id="QPMH01000005">
    <property type="protein sequence ID" value="RDD62399.1"/>
    <property type="molecule type" value="Genomic_DNA"/>
</dbReference>
<dbReference type="CDD" id="cd02205">
    <property type="entry name" value="CBS_pair_SF"/>
    <property type="match status" value="1"/>
</dbReference>
<feature type="transmembrane region" description="Helical" evidence="11">
    <location>
        <begin position="26"/>
        <end position="53"/>
    </location>
</feature>
<feature type="domain" description="CBS" evidence="12">
    <location>
        <begin position="529"/>
        <end position="587"/>
    </location>
</feature>
<evidence type="ECO:0000256" key="8">
    <source>
        <dbReference type="ARBA" id="ARBA00023214"/>
    </source>
</evidence>
<evidence type="ECO:0000256" key="9">
    <source>
        <dbReference type="ARBA" id="ARBA00023303"/>
    </source>
</evidence>
<evidence type="ECO:0000256" key="4">
    <source>
        <dbReference type="ARBA" id="ARBA00022989"/>
    </source>
</evidence>
<keyword evidence="8" id="KW-0868">Chloride</keyword>
<dbReference type="GO" id="GO:0005254">
    <property type="term" value="F:chloride channel activity"/>
    <property type="evidence" value="ECO:0007669"/>
    <property type="project" value="UniProtKB-KW"/>
</dbReference>
<keyword evidence="3 11" id="KW-0812">Transmembrane</keyword>
<keyword evidence="5" id="KW-0406">Ion transport</keyword>